<feature type="region of interest" description="Disordered" evidence="1">
    <location>
        <begin position="73"/>
        <end position="94"/>
    </location>
</feature>
<evidence type="ECO:0000256" key="1">
    <source>
        <dbReference type="SAM" id="MobiDB-lite"/>
    </source>
</evidence>
<reference evidence="2 3" key="1">
    <citation type="journal article" date="2019" name="Commun. Biol.">
        <title>The bagworm genome reveals a unique fibroin gene that provides high tensile strength.</title>
        <authorList>
            <person name="Kono N."/>
            <person name="Nakamura H."/>
            <person name="Ohtoshi R."/>
            <person name="Tomita M."/>
            <person name="Numata K."/>
            <person name="Arakawa K."/>
        </authorList>
    </citation>
    <scope>NUCLEOTIDE SEQUENCE [LARGE SCALE GENOMIC DNA]</scope>
</reference>
<accession>A0A4C1SX39</accession>
<organism evidence="2 3">
    <name type="scientific">Eumeta variegata</name>
    <name type="common">Bagworm moth</name>
    <name type="synonym">Eumeta japonica</name>
    <dbReference type="NCBI Taxonomy" id="151549"/>
    <lineage>
        <taxon>Eukaryota</taxon>
        <taxon>Metazoa</taxon>
        <taxon>Ecdysozoa</taxon>
        <taxon>Arthropoda</taxon>
        <taxon>Hexapoda</taxon>
        <taxon>Insecta</taxon>
        <taxon>Pterygota</taxon>
        <taxon>Neoptera</taxon>
        <taxon>Endopterygota</taxon>
        <taxon>Lepidoptera</taxon>
        <taxon>Glossata</taxon>
        <taxon>Ditrysia</taxon>
        <taxon>Tineoidea</taxon>
        <taxon>Psychidae</taxon>
        <taxon>Oiketicinae</taxon>
        <taxon>Eumeta</taxon>
    </lineage>
</organism>
<name>A0A4C1SX39_EUMVA</name>
<dbReference type="EMBL" id="BGZK01000022">
    <property type="protein sequence ID" value="GBP06505.1"/>
    <property type="molecule type" value="Genomic_DNA"/>
</dbReference>
<proteinExistence type="predicted"/>
<sequence length="130" mass="14665">MAKTAPSSGPQQRGESRGVEEVLSFLRFVATPLYKISRRRMNKKYRFGENRYKRIYKGSDSSSHLRSPKNIALKPVSSGRNTHPEPFASGGSPAARARTPVFIIEIDFGTVPIDGCIYKVESNYFRDEIH</sequence>
<evidence type="ECO:0000313" key="2">
    <source>
        <dbReference type="EMBL" id="GBP06505.1"/>
    </source>
</evidence>
<evidence type="ECO:0000313" key="3">
    <source>
        <dbReference type="Proteomes" id="UP000299102"/>
    </source>
</evidence>
<keyword evidence="3" id="KW-1185">Reference proteome</keyword>
<protein>
    <submittedName>
        <fullName evidence="2">Uncharacterized protein</fullName>
    </submittedName>
</protein>
<dbReference type="Proteomes" id="UP000299102">
    <property type="component" value="Unassembled WGS sequence"/>
</dbReference>
<gene>
    <name evidence="2" type="ORF">EVAR_4626_1</name>
</gene>
<comment type="caution">
    <text evidence="2">The sequence shown here is derived from an EMBL/GenBank/DDBJ whole genome shotgun (WGS) entry which is preliminary data.</text>
</comment>
<dbReference type="AlphaFoldDB" id="A0A4C1SX39"/>